<evidence type="ECO:0000256" key="1">
    <source>
        <dbReference type="SAM" id="Phobius"/>
    </source>
</evidence>
<keyword evidence="1" id="KW-1133">Transmembrane helix</keyword>
<evidence type="ECO:0000313" key="3">
    <source>
        <dbReference type="Proteomes" id="UP000426027"/>
    </source>
</evidence>
<organism evidence="2 3">
    <name type="scientific">Phnomibacter ginsenosidimutans</name>
    <dbReference type="NCBI Taxonomy" id="2676868"/>
    <lineage>
        <taxon>Bacteria</taxon>
        <taxon>Pseudomonadati</taxon>
        <taxon>Bacteroidota</taxon>
        <taxon>Chitinophagia</taxon>
        <taxon>Chitinophagales</taxon>
        <taxon>Chitinophagaceae</taxon>
        <taxon>Phnomibacter</taxon>
    </lineage>
</organism>
<keyword evidence="1" id="KW-0472">Membrane</keyword>
<gene>
    <name evidence="2" type="ORF">GLV81_03430</name>
</gene>
<dbReference type="KEGG" id="fls:GLV81_03430"/>
<reference evidence="2 3" key="1">
    <citation type="submission" date="2019-11" db="EMBL/GenBank/DDBJ databases">
        <authorList>
            <person name="Im W.T."/>
        </authorList>
    </citation>
    <scope>NUCLEOTIDE SEQUENCE [LARGE SCALE GENOMIC DNA]</scope>
    <source>
        <strain evidence="2 3">SB-02</strain>
    </source>
</reference>
<keyword evidence="1" id="KW-0812">Transmembrane</keyword>
<dbReference type="AlphaFoldDB" id="A0A6I6GG08"/>
<evidence type="ECO:0008006" key="4">
    <source>
        <dbReference type="Google" id="ProtNLM"/>
    </source>
</evidence>
<keyword evidence="3" id="KW-1185">Reference proteome</keyword>
<dbReference type="EMBL" id="CP046566">
    <property type="protein sequence ID" value="QGW27285.1"/>
    <property type="molecule type" value="Genomic_DNA"/>
</dbReference>
<evidence type="ECO:0000313" key="2">
    <source>
        <dbReference type="EMBL" id="QGW27285.1"/>
    </source>
</evidence>
<feature type="transmembrane region" description="Helical" evidence="1">
    <location>
        <begin position="14"/>
        <end position="35"/>
    </location>
</feature>
<proteinExistence type="predicted"/>
<accession>A0A6I6GG08</accession>
<protein>
    <recommendedName>
        <fullName evidence="4">DUF218 domain-containing protein</fullName>
    </recommendedName>
</protein>
<dbReference type="RefSeq" id="WP_157476899.1">
    <property type="nucleotide sequence ID" value="NZ_CP046566.1"/>
</dbReference>
<dbReference type="Proteomes" id="UP000426027">
    <property type="component" value="Chromosome"/>
</dbReference>
<name>A0A6I6GG08_9BACT</name>
<feature type="transmembrane region" description="Helical" evidence="1">
    <location>
        <begin position="44"/>
        <end position="61"/>
    </location>
</feature>
<sequence length="158" mass="18489">MLYFHRMFFTVSKILYFLLVPYHWVLLLLAGMWLLRKTVWKKRLGWAALIVGLLASNQYIYQTVAWHWQPKVAPQMHQRNYRMGILLGGMSYADDSLQRYFGSTASRFIQAAKLYHTGKVQYLLLSGGDGSLQQNRPGEAPFYVRNCGPCMCQIRLFW</sequence>